<organism evidence="2 3">
    <name type="scientific">Kingdonia uniflora</name>
    <dbReference type="NCBI Taxonomy" id="39325"/>
    <lineage>
        <taxon>Eukaryota</taxon>
        <taxon>Viridiplantae</taxon>
        <taxon>Streptophyta</taxon>
        <taxon>Embryophyta</taxon>
        <taxon>Tracheophyta</taxon>
        <taxon>Spermatophyta</taxon>
        <taxon>Magnoliopsida</taxon>
        <taxon>Ranunculales</taxon>
        <taxon>Circaeasteraceae</taxon>
        <taxon>Kingdonia</taxon>
    </lineage>
</organism>
<protein>
    <recommendedName>
        <fullName evidence="4">Pentatricopeptide repeat-containing protein</fullName>
    </recommendedName>
</protein>
<evidence type="ECO:0000256" key="1">
    <source>
        <dbReference type="SAM" id="Phobius"/>
    </source>
</evidence>
<gene>
    <name evidence="2" type="ORF">GIB67_020972</name>
</gene>
<keyword evidence="1" id="KW-0812">Transmembrane</keyword>
<dbReference type="AlphaFoldDB" id="A0A7J7M7N6"/>
<name>A0A7J7M7N6_9MAGN</name>
<dbReference type="PANTHER" id="PTHR47926">
    <property type="entry name" value="PENTATRICOPEPTIDE REPEAT-CONTAINING PROTEIN"/>
    <property type="match status" value="1"/>
</dbReference>
<reference evidence="2 3" key="1">
    <citation type="journal article" date="2020" name="IScience">
        <title>Genome Sequencing of the Endangered Kingdonia uniflora (Circaeasteraceae, Ranunculales) Reveals Potential Mechanisms of Evolutionary Specialization.</title>
        <authorList>
            <person name="Sun Y."/>
            <person name="Deng T."/>
            <person name="Zhang A."/>
            <person name="Moore M.J."/>
            <person name="Landis J.B."/>
            <person name="Lin N."/>
            <person name="Zhang H."/>
            <person name="Zhang X."/>
            <person name="Huang J."/>
            <person name="Zhang X."/>
            <person name="Sun H."/>
            <person name="Wang H."/>
        </authorList>
    </citation>
    <scope>NUCLEOTIDE SEQUENCE [LARGE SCALE GENOMIC DNA]</scope>
    <source>
        <strain evidence="2">TB1705</strain>
        <tissue evidence="2">Leaf</tissue>
    </source>
</reference>
<dbReference type="EMBL" id="JACGCM010001726">
    <property type="protein sequence ID" value="KAF6150889.1"/>
    <property type="molecule type" value="Genomic_DNA"/>
</dbReference>
<keyword evidence="3" id="KW-1185">Reference proteome</keyword>
<keyword evidence="1" id="KW-0472">Membrane</keyword>
<dbReference type="GO" id="GO:0009451">
    <property type="term" value="P:RNA modification"/>
    <property type="evidence" value="ECO:0007669"/>
    <property type="project" value="InterPro"/>
</dbReference>
<dbReference type="InterPro" id="IPR046960">
    <property type="entry name" value="PPR_At4g14850-like_plant"/>
</dbReference>
<keyword evidence="1" id="KW-1133">Transmembrane helix</keyword>
<proteinExistence type="predicted"/>
<dbReference type="Proteomes" id="UP000541444">
    <property type="component" value="Unassembled WGS sequence"/>
</dbReference>
<evidence type="ECO:0008006" key="4">
    <source>
        <dbReference type="Google" id="ProtNLM"/>
    </source>
</evidence>
<dbReference type="OrthoDB" id="9990610at2759"/>
<sequence>MGEALSFIYWMRITTKVIDYVTLGLILYVYSGLSDVVLGKQVHGFVNRREFYSYDYVINALIDMYGQCGNLRSSRNYFFEMGQLRKDKLHGMLL</sequence>
<comment type="caution">
    <text evidence="2">The sequence shown here is derived from an EMBL/GenBank/DDBJ whole genome shotgun (WGS) entry which is preliminary data.</text>
</comment>
<feature type="transmembrane region" description="Helical" evidence="1">
    <location>
        <begin position="20"/>
        <end position="39"/>
    </location>
</feature>
<evidence type="ECO:0000313" key="3">
    <source>
        <dbReference type="Proteomes" id="UP000541444"/>
    </source>
</evidence>
<dbReference type="InterPro" id="IPR011990">
    <property type="entry name" value="TPR-like_helical_dom_sf"/>
</dbReference>
<dbReference type="PANTHER" id="PTHR47926:SF347">
    <property type="entry name" value="PENTATRICOPEPTIDE REPEAT-CONTAINING PROTEIN"/>
    <property type="match status" value="1"/>
</dbReference>
<accession>A0A7J7M7N6</accession>
<dbReference type="GO" id="GO:0003723">
    <property type="term" value="F:RNA binding"/>
    <property type="evidence" value="ECO:0007669"/>
    <property type="project" value="InterPro"/>
</dbReference>
<dbReference type="Gene3D" id="1.25.40.10">
    <property type="entry name" value="Tetratricopeptide repeat domain"/>
    <property type="match status" value="1"/>
</dbReference>
<evidence type="ECO:0000313" key="2">
    <source>
        <dbReference type="EMBL" id="KAF6150889.1"/>
    </source>
</evidence>